<dbReference type="InterPro" id="IPR004358">
    <property type="entry name" value="Sig_transdc_His_kin-like_C"/>
</dbReference>
<dbReference type="EC" id="2.7.13.3" evidence="3"/>
<evidence type="ECO:0000256" key="2">
    <source>
        <dbReference type="ARBA" id="ARBA00004651"/>
    </source>
</evidence>
<accession>A0A7W3SPE8</accession>
<dbReference type="AlphaFoldDB" id="A0A7W3SPE8"/>
<evidence type="ECO:0000256" key="9">
    <source>
        <dbReference type="ARBA" id="ARBA00022777"/>
    </source>
</evidence>
<evidence type="ECO:0000256" key="5">
    <source>
        <dbReference type="ARBA" id="ARBA00022553"/>
    </source>
</evidence>
<dbReference type="CDD" id="cd06225">
    <property type="entry name" value="HAMP"/>
    <property type="match status" value="1"/>
</dbReference>
<keyword evidence="8" id="KW-0547">Nucleotide-binding</keyword>
<feature type="transmembrane region" description="Helical" evidence="14">
    <location>
        <begin position="7"/>
        <end position="25"/>
    </location>
</feature>
<reference evidence="17 18" key="1">
    <citation type="submission" date="2020-08" db="EMBL/GenBank/DDBJ databases">
        <title>Genomic Encyclopedia of Type Strains, Phase III (KMG-III): the genomes of soil and plant-associated and newly described type strains.</title>
        <authorList>
            <person name="Whitman W."/>
        </authorList>
    </citation>
    <scope>NUCLEOTIDE SEQUENCE [LARGE SCALE GENOMIC DNA]</scope>
    <source>
        <strain evidence="17 18">CECT 8693</strain>
    </source>
</reference>
<keyword evidence="9 17" id="KW-0418">Kinase</keyword>
<keyword evidence="13 14" id="KW-0472">Membrane</keyword>
<dbReference type="SMART" id="SM00304">
    <property type="entry name" value="HAMP"/>
    <property type="match status" value="1"/>
</dbReference>
<comment type="subcellular location">
    <subcellularLocation>
        <location evidence="2">Cell membrane</location>
        <topology evidence="2">Multi-pass membrane protein</topology>
    </subcellularLocation>
</comment>
<dbReference type="Gene3D" id="1.10.287.130">
    <property type="match status" value="1"/>
</dbReference>
<dbReference type="InterPro" id="IPR036097">
    <property type="entry name" value="HisK_dim/P_sf"/>
</dbReference>
<dbReference type="SUPFAM" id="SSF158472">
    <property type="entry name" value="HAMP domain-like"/>
    <property type="match status" value="1"/>
</dbReference>
<comment type="caution">
    <text evidence="17">The sequence shown here is derived from an EMBL/GenBank/DDBJ whole genome shotgun (WGS) entry which is preliminary data.</text>
</comment>
<evidence type="ECO:0000256" key="6">
    <source>
        <dbReference type="ARBA" id="ARBA00022679"/>
    </source>
</evidence>
<dbReference type="SMART" id="SM00388">
    <property type="entry name" value="HisKA"/>
    <property type="match status" value="1"/>
</dbReference>
<protein>
    <recommendedName>
        <fullName evidence="3">histidine kinase</fullName>
        <ecNumber evidence="3">2.7.13.3</ecNumber>
    </recommendedName>
</protein>
<dbReference type="InterPro" id="IPR003661">
    <property type="entry name" value="HisK_dim/P_dom"/>
</dbReference>
<dbReference type="PRINTS" id="PR00344">
    <property type="entry name" value="BCTRLSENSOR"/>
</dbReference>
<gene>
    <name evidence="17" type="ORF">FHR92_000258</name>
</gene>
<dbReference type="GO" id="GO:0005524">
    <property type="term" value="F:ATP binding"/>
    <property type="evidence" value="ECO:0007669"/>
    <property type="project" value="UniProtKB-KW"/>
</dbReference>
<sequence length="419" mass="47559">MRTKWMIGFVAIILGVGITYSWLLMNGQVEADVDIVAINEIVKQVESHWERIDQGNYSNLNQQFVVMDANEKVLFATADHLSTTLNEGIKNRDSIVDVVVNGTIVGKVIVHNNSNNVLKQWQEKLTIVMVVTFSAVALLCLAYTRYLNRIVVRPFNKLKDFAQNVAHGNLDIPLDMDRNNLFGAFSESFDMMREELAAARQSEYLANRSKKELVASLSHDIKTPVASIKAVSEWMLVLATNEKERKQLNTIYAKAEQIHLLVTDMFHATLEELDELKVTVADEHSSVLQRLIENSNYYDKIECGDIPECMISMDVARLQQVFDNVLSNSYKYANTPVRITQQIVGPYLEVKIMDYGRGVSEDELPLLFNKFYRGDHVEGQTGTGLGLYISKYLMEKMQGYITCYNRTDGFTVTLQIPLS</sequence>
<evidence type="ECO:0000313" key="17">
    <source>
        <dbReference type="EMBL" id="MBA9083815.1"/>
    </source>
</evidence>
<evidence type="ECO:0000256" key="14">
    <source>
        <dbReference type="SAM" id="Phobius"/>
    </source>
</evidence>
<proteinExistence type="predicted"/>
<dbReference type="GO" id="GO:0000155">
    <property type="term" value="F:phosphorelay sensor kinase activity"/>
    <property type="evidence" value="ECO:0007669"/>
    <property type="project" value="InterPro"/>
</dbReference>
<dbReference type="Proteomes" id="UP000567067">
    <property type="component" value="Unassembled WGS sequence"/>
</dbReference>
<dbReference type="RefSeq" id="WP_182533952.1">
    <property type="nucleotide sequence ID" value="NZ_JACJIP010000001.1"/>
</dbReference>
<evidence type="ECO:0000256" key="4">
    <source>
        <dbReference type="ARBA" id="ARBA00022475"/>
    </source>
</evidence>
<evidence type="ECO:0000256" key="12">
    <source>
        <dbReference type="ARBA" id="ARBA00023012"/>
    </source>
</evidence>
<dbReference type="SUPFAM" id="SSF47384">
    <property type="entry name" value="Homodimeric domain of signal transducing histidine kinase"/>
    <property type="match status" value="1"/>
</dbReference>
<evidence type="ECO:0000256" key="7">
    <source>
        <dbReference type="ARBA" id="ARBA00022692"/>
    </source>
</evidence>
<dbReference type="PROSITE" id="PS50885">
    <property type="entry name" value="HAMP"/>
    <property type="match status" value="1"/>
</dbReference>
<keyword evidence="7 14" id="KW-0812">Transmembrane</keyword>
<evidence type="ECO:0000256" key="13">
    <source>
        <dbReference type="ARBA" id="ARBA00023136"/>
    </source>
</evidence>
<comment type="catalytic activity">
    <reaction evidence="1">
        <text>ATP + protein L-histidine = ADP + protein N-phospho-L-histidine.</text>
        <dbReference type="EC" id="2.7.13.3"/>
    </reaction>
</comment>
<organism evidence="17 18">
    <name type="scientific">Fontibacillus solani</name>
    <dbReference type="NCBI Taxonomy" id="1572857"/>
    <lineage>
        <taxon>Bacteria</taxon>
        <taxon>Bacillati</taxon>
        <taxon>Bacillota</taxon>
        <taxon>Bacilli</taxon>
        <taxon>Bacillales</taxon>
        <taxon>Paenibacillaceae</taxon>
        <taxon>Fontibacillus</taxon>
    </lineage>
</organism>
<dbReference type="InterPro" id="IPR005467">
    <property type="entry name" value="His_kinase_dom"/>
</dbReference>
<feature type="domain" description="Histidine kinase" evidence="15">
    <location>
        <begin position="216"/>
        <end position="419"/>
    </location>
</feature>
<dbReference type="Gene3D" id="6.10.340.10">
    <property type="match status" value="1"/>
</dbReference>
<dbReference type="SUPFAM" id="SSF55874">
    <property type="entry name" value="ATPase domain of HSP90 chaperone/DNA topoisomerase II/histidine kinase"/>
    <property type="match status" value="1"/>
</dbReference>
<keyword evidence="5" id="KW-0597">Phosphoprotein</keyword>
<dbReference type="CDD" id="cd00082">
    <property type="entry name" value="HisKA"/>
    <property type="match status" value="1"/>
</dbReference>
<feature type="domain" description="HAMP" evidence="16">
    <location>
        <begin position="149"/>
        <end position="201"/>
    </location>
</feature>
<dbReference type="Pfam" id="PF00512">
    <property type="entry name" value="HisKA"/>
    <property type="match status" value="1"/>
</dbReference>
<keyword evidence="10" id="KW-0067">ATP-binding</keyword>
<dbReference type="InterPro" id="IPR050398">
    <property type="entry name" value="HssS/ArlS-like"/>
</dbReference>
<keyword evidence="12" id="KW-0902">Two-component regulatory system</keyword>
<evidence type="ECO:0000259" key="15">
    <source>
        <dbReference type="PROSITE" id="PS50109"/>
    </source>
</evidence>
<evidence type="ECO:0000259" key="16">
    <source>
        <dbReference type="PROSITE" id="PS50885"/>
    </source>
</evidence>
<dbReference type="PANTHER" id="PTHR45528">
    <property type="entry name" value="SENSOR HISTIDINE KINASE CPXA"/>
    <property type="match status" value="1"/>
</dbReference>
<evidence type="ECO:0000256" key="8">
    <source>
        <dbReference type="ARBA" id="ARBA00022741"/>
    </source>
</evidence>
<dbReference type="GO" id="GO:0005886">
    <property type="term" value="C:plasma membrane"/>
    <property type="evidence" value="ECO:0007669"/>
    <property type="project" value="UniProtKB-SubCell"/>
</dbReference>
<dbReference type="Gene3D" id="3.30.565.10">
    <property type="entry name" value="Histidine kinase-like ATPase, C-terminal domain"/>
    <property type="match status" value="1"/>
</dbReference>
<evidence type="ECO:0000256" key="3">
    <source>
        <dbReference type="ARBA" id="ARBA00012438"/>
    </source>
</evidence>
<dbReference type="EMBL" id="JACJIP010000001">
    <property type="protein sequence ID" value="MBA9083815.1"/>
    <property type="molecule type" value="Genomic_DNA"/>
</dbReference>
<dbReference type="PANTHER" id="PTHR45528:SF1">
    <property type="entry name" value="SENSOR HISTIDINE KINASE CPXA"/>
    <property type="match status" value="1"/>
</dbReference>
<feature type="transmembrane region" description="Helical" evidence="14">
    <location>
        <begin position="125"/>
        <end position="144"/>
    </location>
</feature>
<evidence type="ECO:0000313" key="18">
    <source>
        <dbReference type="Proteomes" id="UP000567067"/>
    </source>
</evidence>
<dbReference type="CDD" id="cd00075">
    <property type="entry name" value="HATPase"/>
    <property type="match status" value="1"/>
</dbReference>
<dbReference type="InterPro" id="IPR036890">
    <property type="entry name" value="HATPase_C_sf"/>
</dbReference>
<evidence type="ECO:0000256" key="10">
    <source>
        <dbReference type="ARBA" id="ARBA00022840"/>
    </source>
</evidence>
<keyword evidence="6" id="KW-0808">Transferase</keyword>
<dbReference type="InterPro" id="IPR003594">
    <property type="entry name" value="HATPase_dom"/>
</dbReference>
<keyword evidence="18" id="KW-1185">Reference proteome</keyword>
<dbReference type="Pfam" id="PF02518">
    <property type="entry name" value="HATPase_c"/>
    <property type="match status" value="1"/>
</dbReference>
<evidence type="ECO:0000256" key="11">
    <source>
        <dbReference type="ARBA" id="ARBA00022989"/>
    </source>
</evidence>
<dbReference type="SMART" id="SM00387">
    <property type="entry name" value="HATPase_c"/>
    <property type="match status" value="1"/>
</dbReference>
<dbReference type="InterPro" id="IPR003660">
    <property type="entry name" value="HAMP_dom"/>
</dbReference>
<keyword evidence="4" id="KW-1003">Cell membrane</keyword>
<keyword evidence="11 14" id="KW-1133">Transmembrane helix</keyword>
<name>A0A7W3SPE8_9BACL</name>
<dbReference type="PROSITE" id="PS50109">
    <property type="entry name" value="HIS_KIN"/>
    <property type="match status" value="1"/>
</dbReference>
<evidence type="ECO:0000256" key="1">
    <source>
        <dbReference type="ARBA" id="ARBA00000085"/>
    </source>
</evidence>